<evidence type="ECO:0000313" key="1">
    <source>
        <dbReference type="EMBL" id="RAL48011.1"/>
    </source>
</evidence>
<sequence>MLAKSTASPAGSALGDRMNHSRVLCFQTLVLDEFSRPIVMLICKLDFGSGSACWHLADYGFAFNSGLGVLGVEFGSWSCYLRLGSRFSKLVDEKILTYKFEGCFYGRF</sequence>
<organism evidence="1 2">
    <name type="scientific">Cuscuta australis</name>
    <dbReference type="NCBI Taxonomy" id="267555"/>
    <lineage>
        <taxon>Eukaryota</taxon>
        <taxon>Viridiplantae</taxon>
        <taxon>Streptophyta</taxon>
        <taxon>Embryophyta</taxon>
        <taxon>Tracheophyta</taxon>
        <taxon>Spermatophyta</taxon>
        <taxon>Magnoliopsida</taxon>
        <taxon>eudicotyledons</taxon>
        <taxon>Gunneridae</taxon>
        <taxon>Pentapetalae</taxon>
        <taxon>asterids</taxon>
        <taxon>lamiids</taxon>
        <taxon>Solanales</taxon>
        <taxon>Convolvulaceae</taxon>
        <taxon>Cuscuteae</taxon>
        <taxon>Cuscuta</taxon>
        <taxon>Cuscuta subgen. Grammica</taxon>
        <taxon>Cuscuta sect. Cleistogrammica</taxon>
    </lineage>
</organism>
<dbReference type="Proteomes" id="UP000249390">
    <property type="component" value="Unassembled WGS sequence"/>
</dbReference>
<dbReference type="EMBL" id="NQVE01000105">
    <property type="protein sequence ID" value="RAL48011.1"/>
    <property type="molecule type" value="Genomic_DNA"/>
</dbReference>
<accession>A0A328DV39</accession>
<comment type="caution">
    <text evidence="1">The sequence shown here is derived from an EMBL/GenBank/DDBJ whole genome shotgun (WGS) entry which is preliminary data.</text>
</comment>
<protein>
    <submittedName>
        <fullName evidence="1">Uncharacterized protein</fullName>
    </submittedName>
</protein>
<gene>
    <name evidence="1" type="ORF">DM860_016212</name>
</gene>
<name>A0A328DV39_9ASTE</name>
<reference evidence="1 2" key="1">
    <citation type="submission" date="2018-06" db="EMBL/GenBank/DDBJ databases">
        <title>The Genome of Cuscuta australis (Dodder) Provides Insight into the Evolution of Plant Parasitism.</title>
        <authorList>
            <person name="Liu H."/>
        </authorList>
    </citation>
    <scope>NUCLEOTIDE SEQUENCE [LARGE SCALE GENOMIC DNA]</scope>
    <source>
        <strain evidence="2">cv. Yunnan</strain>
        <tissue evidence="1">Vines</tissue>
    </source>
</reference>
<evidence type="ECO:0000313" key="2">
    <source>
        <dbReference type="Proteomes" id="UP000249390"/>
    </source>
</evidence>
<keyword evidence="2" id="KW-1185">Reference proteome</keyword>
<dbReference type="AlphaFoldDB" id="A0A328DV39"/>
<proteinExistence type="predicted"/>